<name>A0AAE1B6Z0_9GAST</name>
<feature type="compositionally biased region" description="Basic and acidic residues" evidence="1">
    <location>
        <begin position="26"/>
        <end position="55"/>
    </location>
</feature>
<evidence type="ECO:0000256" key="1">
    <source>
        <dbReference type="SAM" id="MobiDB-lite"/>
    </source>
</evidence>
<protein>
    <submittedName>
        <fullName evidence="2">Uncharacterized protein</fullName>
    </submittedName>
</protein>
<reference evidence="2" key="1">
    <citation type="journal article" date="2023" name="G3 (Bethesda)">
        <title>A reference genome for the long-term kleptoplast-retaining sea slug Elysia crispata morphotype clarki.</title>
        <authorList>
            <person name="Eastman K.E."/>
            <person name="Pendleton A.L."/>
            <person name="Shaikh M.A."/>
            <person name="Suttiyut T."/>
            <person name="Ogas R."/>
            <person name="Tomko P."/>
            <person name="Gavelis G."/>
            <person name="Widhalm J.R."/>
            <person name="Wisecaver J.H."/>
        </authorList>
    </citation>
    <scope>NUCLEOTIDE SEQUENCE</scope>
    <source>
        <strain evidence="2">ECLA1</strain>
    </source>
</reference>
<organism evidence="2 3">
    <name type="scientific">Elysia crispata</name>
    <name type="common">lettuce slug</name>
    <dbReference type="NCBI Taxonomy" id="231223"/>
    <lineage>
        <taxon>Eukaryota</taxon>
        <taxon>Metazoa</taxon>
        <taxon>Spiralia</taxon>
        <taxon>Lophotrochozoa</taxon>
        <taxon>Mollusca</taxon>
        <taxon>Gastropoda</taxon>
        <taxon>Heterobranchia</taxon>
        <taxon>Euthyneura</taxon>
        <taxon>Panpulmonata</taxon>
        <taxon>Sacoglossa</taxon>
        <taxon>Placobranchoidea</taxon>
        <taxon>Plakobranchidae</taxon>
        <taxon>Elysia</taxon>
    </lineage>
</organism>
<accession>A0AAE1B6Z0</accession>
<evidence type="ECO:0000313" key="2">
    <source>
        <dbReference type="EMBL" id="KAK3800569.1"/>
    </source>
</evidence>
<feature type="region of interest" description="Disordered" evidence="1">
    <location>
        <begin position="1"/>
        <end position="98"/>
    </location>
</feature>
<comment type="caution">
    <text evidence="2">The sequence shown here is derived from an EMBL/GenBank/DDBJ whole genome shotgun (WGS) entry which is preliminary data.</text>
</comment>
<gene>
    <name evidence="2" type="ORF">RRG08_020346</name>
</gene>
<feature type="compositionally biased region" description="Polar residues" evidence="1">
    <location>
        <begin position="1"/>
        <end position="11"/>
    </location>
</feature>
<dbReference type="AlphaFoldDB" id="A0AAE1B6Z0"/>
<sequence>MPAVSSANSKLATPMFYLNFPPGSSRKIEEKRARERERYRCKKAAETRQTRRSCADETPGPSAKRPRDMSTDELWRYKADQHKRQRDNLSSQKKTAIN</sequence>
<dbReference type="Proteomes" id="UP001283361">
    <property type="component" value="Unassembled WGS sequence"/>
</dbReference>
<feature type="compositionally biased region" description="Polar residues" evidence="1">
    <location>
        <begin position="88"/>
        <end position="98"/>
    </location>
</feature>
<keyword evidence="3" id="KW-1185">Reference proteome</keyword>
<dbReference type="EMBL" id="JAWDGP010000442">
    <property type="protein sequence ID" value="KAK3800569.1"/>
    <property type="molecule type" value="Genomic_DNA"/>
</dbReference>
<proteinExistence type="predicted"/>
<evidence type="ECO:0000313" key="3">
    <source>
        <dbReference type="Proteomes" id="UP001283361"/>
    </source>
</evidence>
<feature type="compositionally biased region" description="Basic and acidic residues" evidence="1">
    <location>
        <begin position="65"/>
        <end position="82"/>
    </location>
</feature>